<proteinExistence type="predicted"/>
<dbReference type="RefSeq" id="WP_016210500.1">
    <property type="nucleotide sequence ID" value="NZ_CP012413.1"/>
</dbReference>
<dbReference type="InterPro" id="IPR020023">
    <property type="entry name" value="PseG"/>
</dbReference>
<protein>
    <submittedName>
        <fullName evidence="1">UDP-2,4-diacetamido-2,4, 6-trideoxy-beta-L-altropyranose hydrolase</fullName>
        <ecNumber evidence="1">3.6.1.57</ecNumber>
    </submittedName>
</protein>
<dbReference type="AlphaFoldDB" id="A0A9Q6PRP6"/>
<dbReference type="InterPro" id="IPR016181">
    <property type="entry name" value="Acyl_CoA_acyltransferase"/>
</dbReference>
<keyword evidence="2" id="KW-1185">Reference proteome</keyword>
<dbReference type="Proteomes" id="UP000422232">
    <property type="component" value="Chromosome"/>
</dbReference>
<dbReference type="Gene3D" id="3.40.630.30">
    <property type="match status" value="1"/>
</dbReference>
<dbReference type="PROSITE" id="PS51186">
    <property type="entry name" value="GNAT"/>
    <property type="match status" value="1"/>
</dbReference>
<dbReference type="InterPro" id="IPR000182">
    <property type="entry name" value="GNAT_dom"/>
</dbReference>
<sequence>MKVVIRTDSSFLIGSGHVMRCLVLADLLNIAGHTVSFICRDLPGNFNKYIVERGYAIAILPLSDKEKKKYLKIELVDDYELWRGVALKTDSQETRNALVDKTVGLLVVDHYGIDCVWHKQLRDCVDKIMVVDDLANRQHDCDVLLDHNFYIGLEKRYDNLVPKKCKKLLGPSYALINPKLKAVLEHRKHSGKLDKNNTIKNILVFLGGVDGEDYTDRILTQVLVIKRFESCVFNVVLGSNNPNKSALKKKYCEYDNVVFHVQPDYYHALMEKADLAVGAGGVSQLERSYIKIPSFVQAVAENQKKIVKEMRLYGYIQSIEGLSELGDKNLNFNELECHILSISELFNDNKNTELSSRLVNEKDMKDIYEWRIHPSVVSVSASKQAFSFSEHRAWFLEKLQSDDSYFLMFECLGFKVGVIRFDIKGRKFAVVNIFLNPLCINQGYGKKILKYGLSEFFKNTTITEVRADILEENIKSKRIFIRCGFNKYKASYCLHK</sequence>
<dbReference type="PANTHER" id="PTHR43415">
    <property type="entry name" value="SPERMIDINE N(1)-ACETYLTRANSFERASE"/>
    <property type="match status" value="1"/>
</dbReference>
<dbReference type="PANTHER" id="PTHR43415:SF3">
    <property type="entry name" value="GNAT-FAMILY ACETYLTRANSFERASE"/>
    <property type="match status" value="1"/>
</dbReference>
<name>A0A9Q6PRP6_PISSA</name>
<dbReference type="GeneID" id="66739671"/>
<keyword evidence="1" id="KW-0378">Hydrolase</keyword>
<evidence type="ECO:0000313" key="2">
    <source>
        <dbReference type="Proteomes" id="UP000422232"/>
    </source>
</evidence>
<dbReference type="GO" id="GO:0016787">
    <property type="term" value="F:hydrolase activity"/>
    <property type="evidence" value="ECO:0007669"/>
    <property type="project" value="UniProtKB-KW"/>
</dbReference>
<dbReference type="EMBL" id="CP038908">
    <property type="protein sequence ID" value="QGO04854.1"/>
    <property type="molecule type" value="Genomic_DNA"/>
</dbReference>
<dbReference type="Pfam" id="PF13302">
    <property type="entry name" value="Acetyltransf_3"/>
    <property type="match status" value="1"/>
</dbReference>
<dbReference type="GO" id="GO:0016747">
    <property type="term" value="F:acyltransferase activity, transferring groups other than amino-acyl groups"/>
    <property type="evidence" value="ECO:0007669"/>
    <property type="project" value="InterPro"/>
</dbReference>
<dbReference type="NCBIfam" id="TIGR03590">
    <property type="entry name" value="PseG"/>
    <property type="match status" value="1"/>
</dbReference>
<reference evidence="1 2" key="1">
    <citation type="submission" date="2019-04" db="EMBL/GenBank/DDBJ databases">
        <title>Complete genome sequencing of Piscirickettsia salmonis strain Psal-009.</title>
        <authorList>
            <person name="Schober I."/>
            <person name="Bunk B."/>
            <person name="Sproer C."/>
            <person name="Carril G.P."/>
            <person name="Riedel T."/>
            <person name="Flores-Herrera P.A."/>
            <person name="Nourdin-Galindo G."/>
            <person name="Marshall S.H."/>
            <person name="Overmann J."/>
        </authorList>
    </citation>
    <scope>NUCLEOTIDE SEQUENCE [LARGE SCALE GENOMIC DNA]</scope>
    <source>
        <strain evidence="1 2">Psal-009</strain>
    </source>
</reference>
<evidence type="ECO:0000313" key="1">
    <source>
        <dbReference type="EMBL" id="QGO04854.1"/>
    </source>
</evidence>
<dbReference type="Gene3D" id="3.40.50.2000">
    <property type="entry name" value="Glycogen Phosphorylase B"/>
    <property type="match status" value="1"/>
</dbReference>
<dbReference type="SUPFAM" id="SSF55729">
    <property type="entry name" value="Acyl-CoA N-acyltransferases (Nat)"/>
    <property type="match status" value="1"/>
</dbReference>
<organism evidence="1 2">
    <name type="scientific">Piscirickettsia salmonis</name>
    <dbReference type="NCBI Taxonomy" id="1238"/>
    <lineage>
        <taxon>Bacteria</taxon>
        <taxon>Pseudomonadati</taxon>
        <taxon>Pseudomonadota</taxon>
        <taxon>Gammaproteobacteria</taxon>
        <taxon>Thiotrichales</taxon>
        <taxon>Piscirickettsiaceae</taxon>
        <taxon>Piscirickettsia</taxon>
    </lineage>
</organism>
<accession>A0A9Q6PRP6</accession>
<dbReference type="EC" id="3.6.1.57" evidence="1"/>
<gene>
    <name evidence="1" type="primary">pseG</name>
    <name evidence="1" type="ORF">Psal009_00730</name>
</gene>
<dbReference type="Gene3D" id="3.40.50.11190">
    <property type="match status" value="1"/>
</dbReference>